<dbReference type="Proteomes" id="UP001235269">
    <property type="component" value="Unassembled WGS sequence"/>
</dbReference>
<dbReference type="PANTHER" id="PTHR36838">
    <property type="entry name" value="AUXIN EFFLUX CARRIER FAMILY PROTEIN"/>
    <property type="match status" value="1"/>
</dbReference>
<feature type="transmembrane region" description="Helical" evidence="8">
    <location>
        <begin position="262"/>
        <end position="281"/>
    </location>
</feature>
<feature type="transmembrane region" description="Helical" evidence="8">
    <location>
        <begin position="38"/>
        <end position="55"/>
    </location>
</feature>
<gene>
    <name evidence="9" type="ORF">QO005_001867</name>
</gene>
<keyword evidence="4" id="KW-1003">Cell membrane</keyword>
<feature type="transmembrane region" description="Helical" evidence="8">
    <location>
        <begin position="96"/>
        <end position="119"/>
    </location>
</feature>
<feature type="transmembrane region" description="Helical" evidence="8">
    <location>
        <begin position="290"/>
        <end position="312"/>
    </location>
</feature>
<evidence type="ECO:0000313" key="9">
    <source>
        <dbReference type="EMBL" id="MDQ0455533.1"/>
    </source>
</evidence>
<keyword evidence="7 8" id="KW-0472">Membrane</keyword>
<proteinExistence type="inferred from homology"/>
<dbReference type="PANTHER" id="PTHR36838:SF3">
    <property type="entry name" value="TRANSPORTER AUXIN EFFLUX CARRIER EC FAMILY"/>
    <property type="match status" value="1"/>
</dbReference>
<dbReference type="Pfam" id="PF03547">
    <property type="entry name" value="Mem_trans"/>
    <property type="match status" value="1"/>
</dbReference>
<evidence type="ECO:0000256" key="7">
    <source>
        <dbReference type="ARBA" id="ARBA00023136"/>
    </source>
</evidence>
<protein>
    <submittedName>
        <fullName evidence="9">Permease</fullName>
    </submittedName>
</protein>
<evidence type="ECO:0000256" key="5">
    <source>
        <dbReference type="ARBA" id="ARBA00022692"/>
    </source>
</evidence>
<keyword evidence="3" id="KW-0813">Transport</keyword>
<evidence type="ECO:0000256" key="8">
    <source>
        <dbReference type="SAM" id="Phobius"/>
    </source>
</evidence>
<feature type="transmembrane region" description="Helical" evidence="8">
    <location>
        <begin position="238"/>
        <end position="256"/>
    </location>
</feature>
<comment type="caution">
    <text evidence="9">The sequence shown here is derived from an EMBL/GenBank/DDBJ whole genome shotgun (WGS) entry which is preliminary data.</text>
</comment>
<keyword evidence="6 8" id="KW-1133">Transmembrane helix</keyword>
<evidence type="ECO:0000256" key="3">
    <source>
        <dbReference type="ARBA" id="ARBA00022448"/>
    </source>
</evidence>
<feature type="transmembrane region" description="Helical" evidence="8">
    <location>
        <begin position="125"/>
        <end position="145"/>
    </location>
</feature>
<accession>A0ABU0IBD2</accession>
<feature type="transmembrane region" description="Helical" evidence="8">
    <location>
        <begin position="6"/>
        <end position="26"/>
    </location>
</feature>
<reference evidence="9 10" key="1">
    <citation type="submission" date="2023-07" db="EMBL/GenBank/DDBJ databases">
        <title>Genomic Encyclopedia of Type Strains, Phase IV (KMG-IV): sequencing the most valuable type-strain genomes for metagenomic binning, comparative biology and taxonomic classification.</title>
        <authorList>
            <person name="Goeker M."/>
        </authorList>
    </citation>
    <scope>NUCLEOTIDE SEQUENCE [LARGE SCALE GENOMIC DNA]</scope>
    <source>
        <strain evidence="9 10">DSM 100301</strain>
    </source>
</reference>
<comment type="subcellular location">
    <subcellularLocation>
        <location evidence="1">Cell membrane</location>
        <topology evidence="1">Multi-pass membrane protein</topology>
    </subcellularLocation>
</comment>
<sequence>MHEIVFNVLPIFILIFIGWLTVKAGVMKAGIGEALSDFVFKLAVPVLMFHTIVQADFQGASPFRLWLAYFAGVGVAWTLGHLAATLIFGRDARIGVLAGLSSAFANNVFIGLPLVGRIVGADGLVALSILLAVHLPLMMVIGTVMMENAERKAGTGQAHGLIFVLKQVGRNLLTNPLVIGLEAGIAAHLVSLPIPGPLESVLSQISSMAGPAALISLGMALTRYGVSGNLGITSVTTVLKLVLMPAVVWTACHFLSLSHEWTLALVLTSSVPTGVNAWLIANRFGIGHSLAASTITVTTALGVLSVSAWAWLLGA</sequence>
<dbReference type="RefSeq" id="WP_307157710.1">
    <property type="nucleotide sequence ID" value="NZ_JAUSWH010000004.1"/>
</dbReference>
<evidence type="ECO:0000256" key="6">
    <source>
        <dbReference type="ARBA" id="ARBA00022989"/>
    </source>
</evidence>
<evidence type="ECO:0000313" key="10">
    <source>
        <dbReference type="Proteomes" id="UP001235269"/>
    </source>
</evidence>
<dbReference type="InterPro" id="IPR038770">
    <property type="entry name" value="Na+/solute_symporter_sf"/>
</dbReference>
<dbReference type="EMBL" id="JAUSWH010000004">
    <property type="protein sequence ID" value="MDQ0455533.1"/>
    <property type="molecule type" value="Genomic_DNA"/>
</dbReference>
<dbReference type="Gene3D" id="1.20.1530.20">
    <property type="match status" value="1"/>
</dbReference>
<keyword evidence="5 8" id="KW-0812">Transmembrane</keyword>
<dbReference type="InterPro" id="IPR004776">
    <property type="entry name" value="Mem_transp_PIN-like"/>
</dbReference>
<keyword evidence="10" id="KW-1185">Reference proteome</keyword>
<evidence type="ECO:0000256" key="4">
    <source>
        <dbReference type="ARBA" id="ARBA00022475"/>
    </source>
</evidence>
<evidence type="ECO:0000256" key="2">
    <source>
        <dbReference type="ARBA" id="ARBA00010145"/>
    </source>
</evidence>
<name>A0ABU0IBD2_9HYPH</name>
<evidence type="ECO:0000256" key="1">
    <source>
        <dbReference type="ARBA" id="ARBA00004651"/>
    </source>
</evidence>
<feature type="transmembrane region" description="Helical" evidence="8">
    <location>
        <begin position="67"/>
        <end position="89"/>
    </location>
</feature>
<organism evidence="9 10">
    <name type="scientific">Rhizobium paknamense</name>
    <dbReference type="NCBI Taxonomy" id="1206817"/>
    <lineage>
        <taxon>Bacteria</taxon>
        <taxon>Pseudomonadati</taxon>
        <taxon>Pseudomonadota</taxon>
        <taxon>Alphaproteobacteria</taxon>
        <taxon>Hyphomicrobiales</taxon>
        <taxon>Rhizobiaceae</taxon>
        <taxon>Rhizobium/Agrobacterium group</taxon>
        <taxon>Rhizobium</taxon>
    </lineage>
</organism>
<comment type="similarity">
    <text evidence="2">Belongs to the auxin efflux carrier (TC 2.A.69) family.</text>
</comment>